<gene>
    <name evidence="13" type="ORF">UCRPC4_g00385</name>
</gene>
<accession>A0A0G2F3G8</accession>
<keyword evidence="2 10" id="KW-0813">Transport</keyword>
<dbReference type="InterPro" id="IPR006785">
    <property type="entry name" value="Pex14_N"/>
</dbReference>
<evidence type="ECO:0000256" key="2">
    <source>
        <dbReference type="ARBA" id="ARBA00022448"/>
    </source>
</evidence>
<comment type="subcellular location">
    <subcellularLocation>
        <location evidence="9 10">Peroxisome membrane</location>
    </subcellularLocation>
</comment>
<feature type="domain" description="Peroxisome membrane anchor protein Pex14p N-terminal" evidence="12">
    <location>
        <begin position="4"/>
        <end position="48"/>
    </location>
</feature>
<evidence type="ECO:0000313" key="14">
    <source>
        <dbReference type="Proteomes" id="UP000053317"/>
    </source>
</evidence>
<dbReference type="GO" id="GO:0005102">
    <property type="term" value="F:signaling receptor binding"/>
    <property type="evidence" value="ECO:0007669"/>
    <property type="project" value="TreeGrafter"/>
</dbReference>
<dbReference type="Pfam" id="PF04695">
    <property type="entry name" value="Pex14_N"/>
    <property type="match status" value="1"/>
</dbReference>
<dbReference type="InterPro" id="IPR025655">
    <property type="entry name" value="PEX14"/>
</dbReference>
<evidence type="ECO:0000256" key="1">
    <source>
        <dbReference type="ARBA" id="ARBA00005443"/>
    </source>
</evidence>
<dbReference type="PANTHER" id="PTHR23058">
    <property type="entry name" value="PEROXISOMAL MEMBRANE PROTEIN PEX14"/>
    <property type="match status" value="1"/>
</dbReference>
<organism evidence="13 14">
    <name type="scientific">Phaeomoniella chlamydospora</name>
    <name type="common">Phaeoacremonium chlamydosporum</name>
    <dbReference type="NCBI Taxonomy" id="158046"/>
    <lineage>
        <taxon>Eukaryota</taxon>
        <taxon>Fungi</taxon>
        <taxon>Dikarya</taxon>
        <taxon>Ascomycota</taxon>
        <taxon>Pezizomycotina</taxon>
        <taxon>Eurotiomycetes</taxon>
        <taxon>Chaetothyriomycetidae</taxon>
        <taxon>Phaeomoniellales</taxon>
        <taxon>Phaeomoniellaceae</taxon>
        <taxon>Phaeomoniella</taxon>
    </lineage>
</organism>
<dbReference type="FunFam" id="1.10.10.10:FF:000489">
    <property type="entry name" value="Putative peroxisomal membrane anchor protein"/>
    <property type="match status" value="1"/>
</dbReference>
<keyword evidence="14" id="KW-1185">Reference proteome</keyword>
<dbReference type="PANTHER" id="PTHR23058:SF0">
    <property type="entry name" value="PEROXISOMAL MEMBRANE PROTEIN PEX14"/>
    <property type="match status" value="1"/>
</dbReference>
<evidence type="ECO:0000256" key="5">
    <source>
        <dbReference type="ARBA" id="ARBA00023136"/>
    </source>
</evidence>
<feature type="region of interest" description="Disordered" evidence="11">
    <location>
        <begin position="49"/>
        <end position="73"/>
    </location>
</feature>
<dbReference type="AlphaFoldDB" id="A0A0G2F3G8"/>
<evidence type="ECO:0000256" key="4">
    <source>
        <dbReference type="ARBA" id="ARBA00023010"/>
    </source>
</evidence>
<dbReference type="EMBL" id="LCWF01000009">
    <property type="protein sequence ID" value="KKY28824.1"/>
    <property type="molecule type" value="Genomic_DNA"/>
</dbReference>
<evidence type="ECO:0000256" key="8">
    <source>
        <dbReference type="ARBA" id="ARBA00029691"/>
    </source>
</evidence>
<dbReference type="GO" id="GO:1990429">
    <property type="term" value="C:peroxisomal importomer complex"/>
    <property type="evidence" value="ECO:0007669"/>
    <property type="project" value="TreeGrafter"/>
</dbReference>
<protein>
    <recommendedName>
        <fullName evidence="7 10">Peroxisomal membrane protein PEX14</fullName>
    </recommendedName>
    <alternativeName>
        <fullName evidence="8 10">Peroxin-14</fullName>
    </alternativeName>
</protein>
<evidence type="ECO:0000256" key="9">
    <source>
        <dbReference type="ARBA" id="ARBA00046271"/>
    </source>
</evidence>
<feature type="compositionally biased region" description="Low complexity" evidence="11">
    <location>
        <begin position="265"/>
        <end position="281"/>
    </location>
</feature>
<keyword evidence="4" id="KW-0811">Translocation</keyword>
<feature type="compositionally biased region" description="Polar residues" evidence="11">
    <location>
        <begin position="52"/>
        <end position="67"/>
    </location>
</feature>
<evidence type="ECO:0000256" key="3">
    <source>
        <dbReference type="ARBA" id="ARBA00022927"/>
    </source>
</evidence>
<reference evidence="13 14" key="2">
    <citation type="submission" date="2015-05" db="EMBL/GenBank/DDBJ databases">
        <authorList>
            <person name="Morales-Cruz A."/>
            <person name="Amrine K.C."/>
            <person name="Cantu D."/>
        </authorList>
    </citation>
    <scope>NUCLEOTIDE SEQUENCE [LARGE SCALE GENOMIC DNA]</scope>
    <source>
        <strain evidence="13">UCRPC4</strain>
    </source>
</reference>
<dbReference type="InterPro" id="IPR036388">
    <property type="entry name" value="WH-like_DNA-bd_sf"/>
</dbReference>
<feature type="region of interest" description="Disordered" evidence="11">
    <location>
        <begin position="258"/>
        <end position="376"/>
    </location>
</feature>
<comment type="function">
    <text evidence="10">Component of the PEX13-PEX14 docking complex, a translocon channel that specifically mediates the import of peroxisomal cargo proteins bound to PEX5 receptor. The PEX13-PEX14 docking complex forms a large import pore which can be opened to a diameter of about 9 nm. Mechanistically, PEX5 receptor along with cargo proteins associates with the PEX14 subunit of the PEX13-PEX14 docking complex in the cytosol, leading to the insertion of the receptor into the organelle membrane with the concomitant translocation of the cargo into the peroxisome matrix.</text>
</comment>
<evidence type="ECO:0000256" key="11">
    <source>
        <dbReference type="SAM" id="MobiDB-lite"/>
    </source>
</evidence>
<evidence type="ECO:0000256" key="10">
    <source>
        <dbReference type="RuleBase" id="RU367032"/>
    </source>
</evidence>
<evidence type="ECO:0000313" key="13">
    <source>
        <dbReference type="EMBL" id="KKY28824.1"/>
    </source>
</evidence>
<evidence type="ECO:0000256" key="7">
    <source>
        <dbReference type="ARBA" id="ARBA00029502"/>
    </source>
</evidence>
<keyword evidence="5 10" id="KW-0472">Membrane</keyword>
<comment type="similarity">
    <text evidence="1 10">Belongs to the peroxin-14 family.</text>
</comment>
<reference evidence="13 14" key="1">
    <citation type="submission" date="2015-05" db="EMBL/GenBank/DDBJ databases">
        <title>Distinctive expansion of gene families associated with plant cell wall degradation and secondary metabolism in the genomes of grapevine trunk pathogens.</title>
        <authorList>
            <person name="Lawrence D.P."/>
            <person name="Travadon R."/>
            <person name="Rolshausen P.E."/>
            <person name="Baumgartner K."/>
        </authorList>
    </citation>
    <scope>NUCLEOTIDE SEQUENCE [LARGE SCALE GENOMIC DNA]</scope>
    <source>
        <strain evidence="13">UCRPC4</strain>
    </source>
</reference>
<dbReference type="GO" id="GO:0016560">
    <property type="term" value="P:protein import into peroxisome matrix, docking"/>
    <property type="evidence" value="ECO:0007669"/>
    <property type="project" value="UniProtKB-UniRule"/>
</dbReference>
<dbReference type="Gene3D" id="1.10.10.10">
    <property type="entry name" value="Winged helix-like DNA-binding domain superfamily/Winged helix DNA-binding domain"/>
    <property type="match status" value="1"/>
</dbReference>
<dbReference type="OrthoDB" id="5549158at2759"/>
<keyword evidence="3 10" id="KW-0653">Protein transport</keyword>
<evidence type="ECO:0000259" key="12">
    <source>
        <dbReference type="Pfam" id="PF04695"/>
    </source>
</evidence>
<feature type="compositionally biased region" description="Polar residues" evidence="11">
    <location>
        <begin position="283"/>
        <end position="317"/>
    </location>
</feature>
<sequence>MPPREDLISSAVTFLQDPSVSSSPLQKRIEFLQSKNLTQEEIDLAIARSSDDSYQPVQQTPQNQTYAPAQRPVYGNASRYPAYGSPYPPYAEWQQPPPELPKRDWRDWFIMATVTGGAAYGLYILTKVSSASLNRYVAPLIAPPTPPQLEADKAAIDEEFNRAFALIDQLSTDTATLKVAEEARTERLDRALEEVETVVGELKAATKRREDDTRRLNDELRALKDGIPKALEGHKETSDKRLQELGSELRSLKALMGNRFGGSQGSAPSQAPSQPADSAPSETKPSTNGLPSYGSTASSAPAYQFPGQTQANSSASGASLPPARSGTSSPYPLGSLGNSGGKAAIPAWQMAASRKTPTPASSADGELGSSTPAEST</sequence>
<proteinExistence type="inferred from homology"/>
<name>A0A0G2F3G8_PHACM</name>
<dbReference type="GO" id="GO:0005778">
    <property type="term" value="C:peroxisomal membrane"/>
    <property type="evidence" value="ECO:0007669"/>
    <property type="project" value="UniProtKB-SubCell"/>
</dbReference>
<dbReference type="Proteomes" id="UP000053317">
    <property type="component" value="Unassembled WGS sequence"/>
</dbReference>
<evidence type="ECO:0000256" key="6">
    <source>
        <dbReference type="ARBA" id="ARBA00023140"/>
    </source>
</evidence>
<keyword evidence="6 10" id="KW-0576">Peroxisome</keyword>
<comment type="caution">
    <text evidence="13">The sequence shown here is derived from an EMBL/GenBank/DDBJ whole genome shotgun (WGS) entry which is preliminary data.</text>
</comment>